<keyword evidence="11" id="KW-1185">Reference proteome</keyword>
<keyword evidence="3" id="KW-1003">Cell membrane</keyword>
<dbReference type="CDD" id="cd06261">
    <property type="entry name" value="TM_PBP2"/>
    <property type="match status" value="2"/>
</dbReference>
<protein>
    <submittedName>
        <fullName evidence="10">Iron ABC transporter permease</fullName>
    </submittedName>
</protein>
<feature type="transmembrane region" description="Helical" evidence="8">
    <location>
        <begin position="215"/>
        <end position="237"/>
    </location>
</feature>
<dbReference type="PANTHER" id="PTHR43357:SF3">
    <property type="entry name" value="FE(3+)-TRANSPORT SYSTEM PERMEASE PROTEIN FBPB 2"/>
    <property type="match status" value="1"/>
</dbReference>
<name>A0A3M9M5S1_9MICO</name>
<dbReference type="GO" id="GO:0055085">
    <property type="term" value="P:transmembrane transport"/>
    <property type="evidence" value="ECO:0007669"/>
    <property type="project" value="InterPro"/>
</dbReference>
<dbReference type="Pfam" id="PF00528">
    <property type="entry name" value="BPD_transp_1"/>
    <property type="match status" value="2"/>
</dbReference>
<feature type="transmembrane region" description="Helical" evidence="8">
    <location>
        <begin position="258"/>
        <end position="286"/>
    </location>
</feature>
<feature type="transmembrane region" description="Helical" evidence="8">
    <location>
        <begin position="119"/>
        <end position="140"/>
    </location>
</feature>
<gene>
    <name evidence="10" type="ORF">EFY87_13385</name>
</gene>
<organism evidence="10 11">
    <name type="scientific">Flexivirga caeni</name>
    <dbReference type="NCBI Taxonomy" id="2294115"/>
    <lineage>
        <taxon>Bacteria</taxon>
        <taxon>Bacillati</taxon>
        <taxon>Actinomycetota</taxon>
        <taxon>Actinomycetes</taxon>
        <taxon>Micrococcales</taxon>
        <taxon>Dermacoccaceae</taxon>
        <taxon>Flexivirga</taxon>
    </lineage>
</organism>
<feature type="transmembrane region" description="Helical" evidence="8">
    <location>
        <begin position="310"/>
        <end position="330"/>
    </location>
</feature>
<dbReference type="PANTHER" id="PTHR43357">
    <property type="entry name" value="INNER MEMBRANE ABC TRANSPORTER PERMEASE PROTEIN YDCV"/>
    <property type="match status" value="1"/>
</dbReference>
<comment type="similarity">
    <text evidence="8">Belongs to the binding-protein-dependent transport system permease family.</text>
</comment>
<dbReference type="SUPFAM" id="SSF161098">
    <property type="entry name" value="MetI-like"/>
    <property type="match status" value="2"/>
</dbReference>
<dbReference type="Proteomes" id="UP000271678">
    <property type="component" value="Unassembled WGS sequence"/>
</dbReference>
<dbReference type="InterPro" id="IPR035906">
    <property type="entry name" value="MetI-like_sf"/>
</dbReference>
<reference evidence="10 11" key="1">
    <citation type="submission" date="2018-11" db="EMBL/GenBank/DDBJ databases">
        <title>Draft genome of Simplicispira Flexivirga sp. BO-16.</title>
        <authorList>
            <person name="Im W.T."/>
        </authorList>
    </citation>
    <scope>NUCLEOTIDE SEQUENCE [LARGE SCALE GENOMIC DNA]</scope>
    <source>
        <strain evidence="10 11">BO-16</strain>
    </source>
</reference>
<keyword evidence="6 8" id="KW-1133">Transmembrane helix</keyword>
<evidence type="ECO:0000259" key="9">
    <source>
        <dbReference type="PROSITE" id="PS50928"/>
    </source>
</evidence>
<sequence length="513" mass="54954">MRFLRRHAAVYVGAVIALVTLSPLILLATDAQAAGWGEIHRVLFRSRSAMLLRHTVVLAVLVAVLSAAVGVAAAWATERTRLPLRWLWTVLLVLPLAMPDFVVGWAWHLIDPRINPLGGATLVMVLGTYPLVYLPVAAALRRSDPVLEDTAHGLGVGRLATFWRVSLPQLTPALFGGTVLVVLTVISEYGAFEILRYPTFTTEVFTEFQFEPEAAGALSMPLVLLGLLVLGADGLLSRRDGGMATGVRRPPEPPRWRPAAVPAMLALLGLAGLGVGVPVGTLVYWIRQSRATTLPPVATLGQATWSTLEYSAGGALLAVVLATPVALMTLRRHTRTRDVLERSTFVTQAVPGVVIALSLVYFATRFAYSVYQTSTLLVVAYALLFFPLALVCVRASCAQAPPELADVGVSLGRHPVTVFFRVTVPLIAPGLVAGFCLVFLTAITELTATLVLAPIGVETLATQFWAYQSEVANGAAAPYALVIVAMAVLPGTLLGLWFDRESRTPRRPKPVSA</sequence>
<dbReference type="EMBL" id="RJJQ01000014">
    <property type="protein sequence ID" value="RNI20890.1"/>
    <property type="molecule type" value="Genomic_DNA"/>
</dbReference>
<proteinExistence type="inferred from homology"/>
<dbReference type="RefSeq" id="WP_123271984.1">
    <property type="nucleotide sequence ID" value="NZ_RJJQ01000014.1"/>
</dbReference>
<evidence type="ECO:0000256" key="7">
    <source>
        <dbReference type="ARBA" id="ARBA00023136"/>
    </source>
</evidence>
<feature type="transmembrane region" description="Helical" evidence="8">
    <location>
        <begin position="342"/>
        <end position="363"/>
    </location>
</feature>
<evidence type="ECO:0000256" key="6">
    <source>
        <dbReference type="ARBA" id="ARBA00022989"/>
    </source>
</evidence>
<dbReference type="PROSITE" id="PS50928">
    <property type="entry name" value="ABC_TM1"/>
    <property type="match status" value="2"/>
</dbReference>
<feature type="transmembrane region" description="Helical" evidence="8">
    <location>
        <begin position="87"/>
        <end position="107"/>
    </location>
</feature>
<feature type="transmembrane region" description="Helical" evidence="8">
    <location>
        <begin position="375"/>
        <end position="397"/>
    </location>
</feature>
<dbReference type="InterPro" id="IPR000515">
    <property type="entry name" value="MetI-like"/>
</dbReference>
<evidence type="ECO:0000256" key="2">
    <source>
        <dbReference type="ARBA" id="ARBA00022448"/>
    </source>
</evidence>
<dbReference type="AlphaFoldDB" id="A0A3M9M5S1"/>
<evidence type="ECO:0000256" key="8">
    <source>
        <dbReference type="RuleBase" id="RU363032"/>
    </source>
</evidence>
<feature type="transmembrane region" description="Helical" evidence="8">
    <location>
        <begin position="418"/>
        <end position="443"/>
    </location>
</feature>
<accession>A0A3M9M5S1</accession>
<feature type="transmembrane region" description="Helical" evidence="8">
    <location>
        <begin position="476"/>
        <end position="498"/>
    </location>
</feature>
<keyword evidence="7 8" id="KW-0472">Membrane</keyword>
<keyword evidence="2 8" id="KW-0813">Transport</keyword>
<dbReference type="Gene3D" id="1.10.3720.10">
    <property type="entry name" value="MetI-like"/>
    <property type="match status" value="2"/>
</dbReference>
<feature type="domain" description="ABC transmembrane type-1" evidence="9">
    <location>
        <begin position="304"/>
        <end position="494"/>
    </location>
</feature>
<dbReference type="GO" id="GO:0005886">
    <property type="term" value="C:plasma membrane"/>
    <property type="evidence" value="ECO:0007669"/>
    <property type="project" value="UniProtKB-SubCell"/>
</dbReference>
<keyword evidence="4" id="KW-0997">Cell inner membrane</keyword>
<evidence type="ECO:0000313" key="10">
    <source>
        <dbReference type="EMBL" id="RNI20890.1"/>
    </source>
</evidence>
<keyword evidence="5 8" id="KW-0812">Transmembrane</keyword>
<evidence type="ECO:0000256" key="1">
    <source>
        <dbReference type="ARBA" id="ARBA00004429"/>
    </source>
</evidence>
<evidence type="ECO:0000256" key="3">
    <source>
        <dbReference type="ARBA" id="ARBA00022475"/>
    </source>
</evidence>
<feature type="transmembrane region" description="Helical" evidence="8">
    <location>
        <begin position="57"/>
        <end position="75"/>
    </location>
</feature>
<evidence type="ECO:0000256" key="4">
    <source>
        <dbReference type="ARBA" id="ARBA00022519"/>
    </source>
</evidence>
<feature type="domain" description="ABC transmembrane type-1" evidence="9">
    <location>
        <begin position="52"/>
        <end position="236"/>
    </location>
</feature>
<evidence type="ECO:0000256" key="5">
    <source>
        <dbReference type="ARBA" id="ARBA00022692"/>
    </source>
</evidence>
<evidence type="ECO:0000313" key="11">
    <source>
        <dbReference type="Proteomes" id="UP000271678"/>
    </source>
</evidence>
<dbReference type="OrthoDB" id="5100908at2"/>
<comment type="caution">
    <text evidence="10">The sequence shown here is derived from an EMBL/GenBank/DDBJ whole genome shotgun (WGS) entry which is preliminary data.</text>
</comment>
<comment type="subcellular location">
    <subcellularLocation>
        <location evidence="1">Cell inner membrane</location>
        <topology evidence="1">Multi-pass membrane protein</topology>
    </subcellularLocation>
    <subcellularLocation>
        <location evidence="8">Cell membrane</location>
        <topology evidence="8">Multi-pass membrane protein</topology>
    </subcellularLocation>
</comment>